<gene>
    <name evidence="7" type="ORF">SAMN05443144_115122</name>
</gene>
<protein>
    <submittedName>
        <fullName evidence="7">D-cysteine desulfhydrase</fullName>
    </submittedName>
</protein>
<sequence length="330" mass="36386">MISNNQKAIERYKSIQRVSLSNLFTPVEKCDRMQEIYPKLPNLYIKRDDFIGSLVWGNKLRKLEYSLAEALDLGADTIITCGSVHSNHARTTGQVSRRLGLDCILVQNGEEPEKKLGNPRINELMNIPIHYVSGSDQRRPKMKEIADELKSAGKHPYIIPLGASDEIGAWGFVRAMEEVKEQQDTIGIEFDTIIHACSSGGTTAGMEIGKRLFGPDDLTIIGISADDPAEKVKQAVIKATNPVMKQLSEEPLSADALSIDDHYVGEGYGIPTELSDEAFNAFIDVEGITLDPVYTAKAAGALIDYSRRGMFDAADNVLFWHTGGLLNLFK</sequence>
<evidence type="ECO:0000256" key="1">
    <source>
        <dbReference type="ARBA" id="ARBA00001933"/>
    </source>
</evidence>
<comment type="cofactor">
    <cofactor evidence="1">
        <name>pyridoxal 5'-phosphate</name>
        <dbReference type="ChEBI" id="CHEBI:597326"/>
    </cofactor>
</comment>
<name>A0A1M5FRX3_9BACT</name>
<proteinExistence type="inferred from homology"/>
<feature type="domain" description="Tryptophan synthase beta chain-like PALP" evidence="6">
    <location>
        <begin position="22"/>
        <end position="323"/>
    </location>
</feature>
<dbReference type="AlphaFoldDB" id="A0A1M5FRX3"/>
<dbReference type="RefSeq" id="WP_073065740.1">
    <property type="nucleotide sequence ID" value="NZ_FQUS01000015.1"/>
</dbReference>
<dbReference type="GO" id="GO:0019148">
    <property type="term" value="F:D-cysteine desulfhydrase activity"/>
    <property type="evidence" value="ECO:0007669"/>
    <property type="project" value="TreeGrafter"/>
</dbReference>
<dbReference type="PANTHER" id="PTHR43780:SF2">
    <property type="entry name" value="1-AMINOCYCLOPROPANE-1-CARBOXYLATE DEAMINASE-RELATED"/>
    <property type="match status" value="1"/>
</dbReference>
<evidence type="ECO:0000256" key="2">
    <source>
        <dbReference type="ARBA" id="ARBA00008639"/>
    </source>
</evidence>
<organism evidence="7 8">
    <name type="scientific">Fodinibius roseus</name>
    <dbReference type="NCBI Taxonomy" id="1194090"/>
    <lineage>
        <taxon>Bacteria</taxon>
        <taxon>Pseudomonadati</taxon>
        <taxon>Balneolota</taxon>
        <taxon>Balneolia</taxon>
        <taxon>Balneolales</taxon>
        <taxon>Balneolaceae</taxon>
        <taxon>Fodinibius</taxon>
    </lineage>
</organism>
<reference evidence="7 8" key="1">
    <citation type="submission" date="2016-11" db="EMBL/GenBank/DDBJ databases">
        <authorList>
            <person name="Jaros S."/>
            <person name="Januszkiewicz K."/>
            <person name="Wedrychowicz H."/>
        </authorList>
    </citation>
    <scope>NUCLEOTIDE SEQUENCE [LARGE SCALE GENOMIC DNA]</scope>
    <source>
        <strain evidence="7 8">DSM 21986</strain>
    </source>
</reference>
<keyword evidence="8" id="KW-1185">Reference proteome</keyword>
<dbReference type="PIRSF" id="PIRSF006278">
    <property type="entry name" value="ACCD_DCysDesulf"/>
    <property type="match status" value="1"/>
</dbReference>
<dbReference type="SUPFAM" id="SSF53686">
    <property type="entry name" value="Tryptophan synthase beta subunit-like PLP-dependent enzymes"/>
    <property type="match status" value="1"/>
</dbReference>
<accession>A0A1M5FRX3</accession>
<feature type="modified residue" description="N6-(pyridoxal phosphate)lysine" evidence="5">
    <location>
        <position position="59"/>
    </location>
</feature>
<dbReference type="PANTHER" id="PTHR43780">
    <property type="entry name" value="1-AMINOCYCLOPROPANE-1-CARBOXYLATE DEAMINASE-RELATED"/>
    <property type="match status" value="1"/>
</dbReference>
<dbReference type="Gene3D" id="3.40.50.1100">
    <property type="match status" value="2"/>
</dbReference>
<evidence type="ECO:0000313" key="7">
    <source>
        <dbReference type="EMBL" id="SHF94253.1"/>
    </source>
</evidence>
<evidence type="ECO:0000259" key="6">
    <source>
        <dbReference type="Pfam" id="PF00291"/>
    </source>
</evidence>
<dbReference type="InterPro" id="IPR001926">
    <property type="entry name" value="TrpB-like_PALP"/>
</dbReference>
<evidence type="ECO:0000256" key="5">
    <source>
        <dbReference type="PIRSR" id="PIRSR006278-2"/>
    </source>
</evidence>
<dbReference type="InterPro" id="IPR027278">
    <property type="entry name" value="ACCD_DCysDesulf"/>
</dbReference>
<evidence type="ECO:0000313" key="8">
    <source>
        <dbReference type="Proteomes" id="UP000184041"/>
    </source>
</evidence>
<dbReference type="InterPro" id="IPR036052">
    <property type="entry name" value="TrpB-like_PALP_sf"/>
</dbReference>
<dbReference type="Pfam" id="PF00291">
    <property type="entry name" value="PALP"/>
    <property type="match status" value="1"/>
</dbReference>
<keyword evidence="3 5" id="KW-0663">Pyridoxal phosphate</keyword>
<dbReference type="EMBL" id="FQUS01000015">
    <property type="protein sequence ID" value="SHF94253.1"/>
    <property type="molecule type" value="Genomic_DNA"/>
</dbReference>
<feature type="active site" description="Nucleophile" evidence="4">
    <location>
        <position position="86"/>
    </location>
</feature>
<dbReference type="OrthoDB" id="9801249at2"/>
<dbReference type="STRING" id="1194090.SAMN05443144_115122"/>
<dbReference type="Proteomes" id="UP000184041">
    <property type="component" value="Unassembled WGS sequence"/>
</dbReference>
<evidence type="ECO:0000256" key="3">
    <source>
        <dbReference type="ARBA" id="ARBA00022898"/>
    </source>
</evidence>
<comment type="similarity">
    <text evidence="2">Belongs to the ACC deaminase/D-cysteine desulfhydrase family.</text>
</comment>
<evidence type="ECO:0000256" key="4">
    <source>
        <dbReference type="PIRSR" id="PIRSR006278-1"/>
    </source>
</evidence>